<keyword evidence="1" id="KW-0812">Transmembrane</keyword>
<evidence type="ECO:0000256" key="1">
    <source>
        <dbReference type="SAM" id="Phobius"/>
    </source>
</evidence>
<dbReference type="AlphaFoldDB" id="A0A2G5T2V7"/>
<gene>
    <name evidence="2" type="primary">Cnig_chr_X.g26371</name>
    <name evidence="2" type="ORF">B9Z55_026371</name>
</gene>
<organism evidence="2 3">
    <name type="scientific">Caenorhabditis nigoni</name>
    <dbReference type="NCBI Taxonomy" id="1611254"/>
    <lineage>
        <taxon>Eukaryota</taxon>
        <taxon>Metazoa</taxon>
        <taxon>Ecdysozoa</taxon>
        <taxon>Nematoda</taxon>
        <taxon>Chromadorea</taxon>
        <taxon>Rhabditida</taxon>
        <taxon>Rhabditina</taxon>
        <taxon>Rhabditomorpha</taxon>
        <taxon>Rhabditoidea</taxon>
        <taxon>Rhabditidae</taxon>
        <taxon>Peloderinae</taxon>
        <taxon>Caenorhabditis</taxon>
    </lineage>
</organism>
<name>A0A2G5T2V7_9PELO</name>
<dbReference type="Proteomes" id="UP000230233">
    <property type="component" value="Chromosome X"/>
</dbReference>
<feature type="transmembrane region" description="Helical" evidence="1">
    <location>
        <begin position="63"/>
        <end position="88"/>
    </location>
</feature>
<accession>A0A2G5T2V7</accession>
<evidence type="ECO:0000313" key="3">
    <source>
        <dbReference type="Proteomes" id="UP000230233"/>
    </source>
</evidence>
<keyword evidence="1" id="KW-0472">Membrane</keyword>
<protein>
    <submittedName>
        <fullName evidence="2">Uncharacterized protein</fullName>
    </submittedName>
</protein>
<proteinExistence type="predicted"/>
<dbReference type="OrthoDB" id="10331582at2759"/>
<comment type="caution">
    <text evidence="2">The sequence shown here is derived from an EMBL/GenBank/DDBJ whole genome shotgun (WGS) entry which is preliminary data.</text>
</comment>
<keyword evidence="1" id="KW-1133">Transmembrane helix</keyword>
<reference evidence="3" key="1">
    <citation type="submission" date="2017-10" db="EMBL/GenBank/DDBJ databases">
        <title>Rapid genome shrinkage in a self-fertile nematode reveals novel sperm competition proteins.</title>
        <authorList>
            <person name="Yin D."/>
            <person name="Schwarz E.M."/>
            <person name="Thomas C.G."/>
            <person name="Felde R.L."/>
            <person name="Korf I.F."/>
            <person name="Cutter A.D."/>
            <person name="Schartner C.M."/>
            <person name="Ralston E.J."/>
            <person name="Meyer B.J."/>
            <person name="Haag E.S."/>
        </authorList>
    </citation>
    <scope>NUCLEOTIDE SEQUENCE [LARGE SCALE GENOMIC DNA]</scope>
    <source>
        <strain evidence="3">JU1422</strain>
    </source>
</reference>
<keyword evidence="3" id="KW-1185">Reference proteome</keyword>
<sequence length="95" mass="11415">MRCLHTSDGTVPKCFICRYIKEHKEEVKIFHVFTCYEPVRVPQKILRFFMEPEKYLCRFHEKILIRVMECAAVVIIIGFVIFMSWLAINHFLADF</sequence>
<evidence type="ECO:0000313" key="2">
    <source>
        <dbReference type="EMBL" id="PIC21590.1"/>
    </source>
</evidence>
<dbReference type="EMBL" id="PDUG01000006">
    <property type="protein sequence ID" value="PIC21590.1"/>
    <property type="molecule type" value="Genomic_DNA"/>
</dbReference>